<dbReference type="AlphaFoldDB" id="A0A5J9W3M8"/>
<dbReference type="InterPro" id="IPR009027">
    <property type="entry name" value="Ribosomal_bL9/RNase_H1_N"/>
</dbReference>
<gene>
    <name evidence="3" type="ORF">EJB05_08945</name>
</gene>
<dbReference type="InterPro" id="IPR037056">
    <property type="entry name" value="RNase_H1_N_sf"/>
</dbReference>
<feature type="non-terminal residue" evidence="3">
    <location>
        <position position="1"/>
    </location>
</feature>
<evidence type="ECO:0000259" key="2">
    <source>
        <dbReference type="Pfam" id="PF01693"/>
    </source>
</evidence>
<evidence type="ECO:0000313" key="3">
    <source>
        <dbReference type="EMBL" id="TVU42533.1"/>
    </source>
</evidence>
<feature type="region of interest" description="Disordered" evidence="1">
    <location>
        <begin position="302"/>
        <end position="341"/>
    </location>
</feature>
<feature type="compositionally biased region" description="Basic and acidic residues" evidence="1">
    <location>
        <begin position="9"/>
        <end position="21"/>
    </location>
</feature>
<dbReference type="Pfam" id="PF01693">
    <property type="entry name" value="Cauli_VI"/>
    <property type="match status" value="1"/>
</dbReference>
<organism evidence="3 4">
    <name type="scientific">Eragrostis curvula</name>
    <name type="common">weeping love grass</name>
    <dbReference type="NCBI Taxonomy" id="38414"/>
    <lineage>
        <taxon>Eukaryota</taxon>
        <taxon>Viridiplantae</taxon>
        <taxon>Streptophyta</taxon>
        <taxon>Embryophyta</taxon>
        <taxon>Tracheophyta</taxon>
        <taxon>Spermatophyta</taxon>
        <taxon>Magnoliopsida</taxon>
        <taxon>Liliopsida</taxon>
        <taxon>Poales</taxon>
        <taxon>Poaceae</taxon>
        <taxon>PACMAD clade</taxon>
        <taxon>Chloridoideae</taxon>
        <taxon>Eragrostideae</taxon>
        <taxon>Eragrostidinae</taxon>
        <taxon>Eragrostis</taxon>
    </lineage>
</organism>
<dbReference type="EMBL" id="RWGY01000005">
    <property type="protein sequence ID" value="TVU42533.1"/>
    <property type="molecule type" value="Genomic_DNA"/>
</dbReference>
<feature type="domain" description="Ribonuclease H1 N-terminal" evidence="2">
    <location>
        <begin position="139"/>
        <end position="180"/>
    </location>
</feature>
<dbReference type="SUPFAM" id="SSF55658">
    <property type="entry name" value="L9 N-domain-like"/>
    <property type="match status" value="1"/>
</dbReference>
<evidence type="ECO:0000313" key="4">
    <source>
        <dbReference type="Proteomes" id="UP000324897"/>
    </source>
</evidence>
<feature type="compositionally biased region" description="Low complexity" evidence="1">
    <location>
        <begin position="201"/>
        <end position="211"/>
    </location>
</feature>
<dbReference type="Proteomes" id="UP000324897">
    <property type="component" value="Unassembled WGS sequence"/>
</dbReference>
<comment type="caution">
    <text evidence="3">The sequence shown here is derived from an EMBL/GenBank/DDBJ whole genome shotgun (WGS) entry which is preliminary data.</text>
</comment>
<name>A0A5J9W3M8_9POAL</name>
<dbReference type="InterPro" id="IPR011320">
    <property type="entry name" value="RNase_H1_N"/>
</dbReference>
<feature type="region of interest" description="Disordered" evidence="1">
    <location>
        <begin position="1"/>
        <end position="75"/>
    </location>
</feature>
<reference evidence="3 4" key="1">
    <citation type="journal article" date="2019" name="Sci. Rep.">
        <title>A high-quality genome of Eragrostis curvula grass provides insights into Poaceae evolution and supports new strategies to enhance forage quality.</title>
        <authorList>
            <person name="Carballo J."/>
            <person name="Santos B.A.C.M."/>
            <person name="Zappacosta D."/>
            <person name="Garbus I."/>
            <person name="Selva J.P."/>
            <person name="Gallo C.A."/>
            <person name="Diaz A."/>
            <person name="Albertini E."/>
            <person name="Caccamo M."/>
            <person name="Echenique V."/>
        </authorList>
    </citation>
    <scope>NUCLEOTIDE SEQUENCE [LARGE SCALE GENOMIC DNA]</scope>
    <source>
        <strain evidence="4">cv. Victoria</strain>
        <tissue evidence="3">Leaf</tissue>
    </source>
</reference>
<keyword evidence="4" id="KW-1185">Reference proteome</keyword>
<sequence length="341" mass="36257">MSSALSLKKAGEWRGANRGDEGFQSTEQRRGGGGRRRGGEEAAAAAARRRGKWEARATTALKGKTGHQSSIAVSTQGKPSAQFLLQKRKDSFKNKELPELPLSLPELHLIRSRAAAAAIPASPRSCGGSDRGRAMASGWYVVFRGRKPGIYNNYALAKLQCDGFPHGCLSSYSTRVEAEAAFLEFNPPSPSEMNQLSGPTASASCSSQAQSTLHPDVKTKKPAARKMMLLSSFWKDAIIPAENTKKKMQKIVCADRTSPTQLATLAASVESVGQARSSTNTASKPKGSIACGMCRPAQVKMGTGKRSSEFGASQSPPLLSRCGARRAGDMGLNMRAPPCGR</sequence>
<proteinExistence type="predicted"/>
<evidence type="ECO:0000256" key="1">
    <source>
        <dbReference type="SAM" id="MobiDB-lite"/>
    </source>
</evidence>
<dbReference type="Gramene" id="TVU42533">
    <property type="protein sequence ID" value="TVU42533"/>
    <property type="gene ID" value="EJB05_08945"/>
</dbReference>
<dbReference type="Gene3D" id="3.40.970.10">
    <property type="entry name" value="Ribonuclease H1, N-terminal domain"/>
    <property type="match status" value="1"/>
</dbReference>
<feature type="region of interest" description="Disordered" evidence="1">
    <location>
        <begin position="187"/>
        <end position="220"/>
    </location>
</feature>
<accession>A0A5J9W3M8</accession>
<protein>
    <recommendedName>
        <fullName evidence="2">Ribonuclease H1 N-terminal domain-containing protein</fullName>
    </recommendedName>
</protein>
<dbReference type="OrthoDB" id="1922118at2759"/>
<feature type="compositionally biased region" description="Polar residues" evidence="1">
    <location>
        <begin position="66"/>
        <end position="75"/>
    </location>
</feature>
<feature type="compositionally biased region" description="Polar residues" evidence="1">
    <location>
        <begin position="191"/>
        <end position="200"/>
    </location>
</feature>